<reference evidence="6 7" key="1">
    <citation type="submission" date="2010-04" db="EMBL/GenBank/DDBJ databases">
        <authorList>
            <person name="Qin X."/>
            <person name="Bachman B."/>
            <person name="Battles P."/>
            <person name="Bell A."/>
            <person name="Bess C."/>
            <person name="Bickham C."/>
            <person name="Chaboub L."/>
            <person name="Chen D."/>
            <person name="Coyle M."/>
            <person name="Deiros D.R."/>
            <person name="Dinh H."/>
            <person name="Forbes L."/>
            <person name="Fowler G."/>
            <person name="Francisco L."/>
            <person name="Fu Q."/>
            <person name="Gubbala S."/>
            <person name="Hale W."/>
            <person name="Han Y."/>
            <person name="Hemphill L."/>
            <person name="Highlander S.K."/>
            <person name="Hirani K."/>
            <person name="Hogues M."/>
            <person name="Jackson L."/>
            <person name="Jakkamsetti A."/>
            <person name="Javaid M."/>
            <person name="Jiang H."/>
            <person name="Korchina V."/>
            <person name="Kovar C."/>
            <person name="Lara F."/>
            <person name="Lee S."/>
            <person name="Mata R."/>
            <person name="Mathew T."/>
            <person name="Moen C."/>
            <person name="Morales K."/>
            <person name="Munidasa M."/>
            <person name="Nazareth L."/>
            <person name="Ngo R."/>
            <person name="Nguyen L."/>
            <person name="Okwuonu G."/>
            <person name="Ongeri F."/>
            <person name="Patil S."/>
            <person name="Petrosino J."/>
            <person name="Pham C."/>
            <person name="Pham P."/>
            <person name="Pu L.-L."/>
            <person name="Puazo M."/>
            <person name="Raj R."/>
            <person name="Reid J."/>
            <person name="Rouhana J."/>
            <person name="Saada N."/>
            <person name="Shang Y."/>
            <person name="Simmons D."/>
            <person name="Thornton R."/>
            <person name="Warren J."/>
            <person name="Weissenberger G."/>
            <person name="Zhang J."/>
            <person name="Zhang L."/>
            <person name="Zhou C."/>
            <person name="Zhu D."/>
            <person name="Muzny D."/>
            <person name="Worley K."/>
            <person name="Gibbs R."/>
        </authorList>
    </citation>
    <scope>NUCLEOTIDE SEQUENCE [LARGE SCALE GENOMIC DNA]</scope>
    <source>
        <strain evidence="6 7">ATCC 49957</strain>
    </source>
</reference>
<keyword evidence="4" id="KW-0804">Transcription</keyword>
<evidence type="ECO:0000256" key="1">
    <source>
        <dbReference type="ARBA" id="ARBA00009437"/>
    </source>
</evidence>
<dbReference type="SUPFAM" id="SSF53850">
    <property type="entry name" value="Periplasmic binding protein-like II"/>
    <property type="match status" value="1"/>
</dbReference>
<evidence type="ECO:0000256" key="3">
    <source>
        <dbReference type="ARBA" id="ARBA00023125"/>
    </source>
</evidence>
<dbReference type="SUPFAM" id="SSF46785">
    <property type="entry name" value="Winged helix' DNA-binding domain"/>
    <property type="match status" value="1"/>
</dbReference>
<name>D5RJ20_9PROT</name>
<dbReference type="PANTHER" id="PTHR30537:SF3">
    <property type="entry name" value="TRANSCRIPTIONAL REGULATORY PROTEIN"/>
    <property type="match status" value="1"/>
</dbReference>
<dbReference type="GO" id="GO:0006351">
    <property type="term" value="P:DNA-templated transcription"/>
    <property type="evidence" value="ECO:0007669"/>
    <property type="project" value="TreeGrafter"/>
</dbReference>
<dbReference type="EMBL" id="ADVL01000179">
    <property type="protein sequence ID" value="EFH12702.1"/>
    <property type="molecule type" value="Genomic_DNA"/>
</dbReference>
<dbReference type="InterPro" id="IPR036388">
    <property type="entry name" value="WH-like_DNA-bd_sf"/>
</dbReference>
<dbReference type="InterPro" id="IPR036390">
    <property type="entry name" value="WH_DNA-bd_sf"/>
</dbReference>
<comment type="similarity">
    <text evidence="1">Belongs to the LysR transcriptional regulatory family.</text>
</comment>
<evidence type="ECO:0000313" key="6">
    <source>
        <dbReference type="EMBL" id="EFH12702.1"/>
    </source>
</evidence>
<dbReference type="PROSITE" id="PS50931">
    <property type="entry name" value="HTH_LYSR"/>
    <property type="match status" value="1"/>
</dbReference>
<gene>
    <name evidence="6" type="ORF">HMPREF0731_1080</name>
</gene>
<dbReference type="Gene3D" id="3.40.190.290">
    <property type="match status" value="1"/>
</dbReference>
<keyword evidence="2" id="KW-0805">Transcription regulation</keyword>
<evidence type="ECO:0000313" key="7">
    <source>
        <dbReference type="Proteomes" id="UP000005324"/>
    </source>
</evidence>
<dbReference type="GO" id="GO:0003700">
    <property type="term" value="F:DNA-binding transcription factor activity"/>
    <property type="evidence" value="ECO:0007669"/>
    <property type="project" value="InterPro"/>
</dbReference>
<dbReference type="Proteomes" id="UP000005324">
    <property type="component" value="Unassembled WGS sequence"/>
</dbReference>
<evidence type="ECO:0000256" key="4">
    <source>
        <dbReference type="ARBA" id="ARBA00023163"/>
    </source>
</evidence>
<proteinExistence type="inferred from homology"/>
<evidence type="ECO:0000256" key="2">
    <source>
        <dbReference type="ARBA" id="ARBA00023015"/>
    </source>
</evidence>
<accession>D5RJ20</accession>
<dbReference type="Gene3D" id="1.10.10.10">
    <property type="entry name" value="Winged helix-like DNA-binding domain superfamily/Winged helix DNA-binding domain"/>
    <property type="match status" value="1"/>
</dbReference>
<keyword evidence="3" id="KW-0238">DNA-binding</keyword>
<dbReference type="Pfam" id="PF03466">
    <property type="entry name" value="LysR_substrate"/>
    <property type="match status" value="1"/>
</dbReference>
<dbReference type="AlphaFoldDB" id="D5RJ20"/>
<organism evidence="6 7">
    <name type="scientific">Pseudoroseomonas cervicalis ATCC 49957</name>
    <dbReference type="NCBI Taxonomy" id="525371"/>
    <lineage>
        <taxon>Bacteria</taxon>
        <taxon>Pseudomonadati</taxon>
        <taxon>Pseudomonadota</taxon>
        <taxon>Alphaproteobacteria</taxon>
        <taxon>Acetobacterales</taxon>
        <taxon>Roseomonadaceae</taxon>
        <taxon>Roseomonas</taxon>
    </lineage>
</organism>
<feature type="domain" description="HTH lysR-type" evidence="5">
    <location>
        <begin position="28"/>
        <end position="84"/>
    </location>
</feature>
<comment type="caution">
    <text evidence="6">The sequence shown here is derived from an EMBL/GenBank/DDBJ whole genome shotgun (WGS) entry which is preliminary data.</text>
</comment>
<dbReference type="HOGENOM" id="CLU_039613_2_1_5"/>
<keyword evidence="7" id="KW-1185">Reference proteome</keyword>
<evidence type="ECO:0000259" key="5">
    <source>
        <dbReference type="PROSITE" id="PS50931"/>
    </source>
</evidence>
<protein>
    <submittedName>
        <fullName evidence="6">LysR substrate binding domain protein</fullName>
    </submittedName>
</protein>
<dbReference type="InterPro" id="IPR058163">
    <property type="entry name" value="LysR-type_TF_proteobact-type"/>
</dbReference>
<sequence>MAVDIRAGDAFDRPVPAQKHTAERGLGDWDRLRTLLALRRGGSLSAAARALGVDHSTIARRLEAAEQEFGTPLFERGPEGFAPTALGEAVLEAAERMEAEVTGLLRRIDGAATGLTGPVRVTTTPHLAACLLAPALGPFLAAHPGLRMELVADSRSLDLSRREADLALRLARPDLPGLVAKRLGEAGFAFYAARDDHRSFAEQSFIAYQDASGHSPLQRHMASLVPEERIVLRSNAMQALHNAVRSGLGAALLSCFSAEADTALRRLPAPRAIPAVGLWLVYHEDLRRSPRLRAALGFVEGVILGARARLLPPGFPFDPPQGAA</sequence>
<dbReference type="PANTHER" id="PTHR30537">
    <property type="entry name" value="HTH-TYPE TRANSCRIPTIONAL REGULATOR"/>
    <property type="match status" value="1"/>
</dbReference>
<dbReference type="Pfam" id="PF00126">
    <property type="entry name" value="HTH_1"/>
    <property type="match status" value="1"/>
</dbReference>
<dbReference type="GO" id="GO:0043565">
    <property type="term" value="F:sequence-specific DNA binding"/>
    <property type="evidence" value="ECO:0007669"/>
    <property type="project" value="TreeGrafter"/>
</dbReference>
<dbReference type="OrthoDB" id="7333438at2"/>
<dbReference type="InterPro" id="IPR000847">
    <property type="entry name" value="LysR_HTH_N"/>
</dbReference>
<dbReference type="InterPro" id="IPR005119">
    <property type="entry name" value="LysR_subst-bd"/>
</dbReference>